<name>A0ABS2UA33_9LEPT</name>
<feature type="transmembrane region" description="Helical" evidence="2">
    <location>
        <begin position="27"/>
        <end position="45"/>
    </location>
</feature>
<keyword evidence="4" id="KW-1185">Reference proteome</keyword>
<keyword evidence="2" id="KW-1133">Transmembrane helix</keyword>
<comment type="caution">
    <text evidence="3">The sequence shown here is derived from an EMBL/GenBank/DDBJ whole genome shotgun (WGS) entry which is preliminary data.</text>
</comment>
<dbReference type="Proteomes" id="UP000724686">
    <property type="component" value="Unassembled WGS sequence"/>
</dbReference>
<organism evidence="3 4">
    <name type="scientific">Leptospira ainlahdjerensis</name>
    <dbReference type="NCBI Taxonomy" id="2810033"/>
    <lineage>
        <taxon>Bacteria</taxon>
        <taxon>Pseudomonadati</taxon>
        <taxon>Spirochaetota</taxon>
        <taxon>Spirochaetia</taxon>
        <taxon>Leptospirales</taxon>
        <taxon>Leptospiraceae</taxon>
        <taxon>Leptospira</taxon>
    </lineage>
</organism>
<evidence type="ECO:0000256" key="2">
    <source>
        <dbReference type="SAM" id="Phobius"/>
    </source>
</evidence>
<keyword evidence="2" id="KW-0812">Transmembrane</keyword>
<proteinExistence type="predicted"/>
<protein>
    <recommendedName>
        <fullName evidence="5">Outer membrane protein assembly factor BamE</fullName>
    </recommendedName>
</protein>
<evidence type="ECO:0000256" key="1">
    <source>
        <dbReference type="ARBA" id="ARBA00022729"/>
    </source>
</evidence>
<keyword evidence="2" id="KW-0472">Membrane</keyword>
<dbReference type="EMBL" id="JAFFPU010000032">
    <property type="protein sequence ID" value="MBM9577216.1"/>
    <property type="molecule type" value="Genomic_DNA"/>
</dbReference>
<evidence type="ECO:0008006" key="5">
    <source>
        <dbReference type="Google" id="ProtNLM"/>
    </source>
</evidence>
<reference evidence="3 4" key="1">
    <citation type="submission" date="2021-02" db="EMBL/GenBank/DDBJ databases">
        <title>Leptospira ainlahdjerensis sp. nov., Leptospira ainazelensis sp. nov., Leptospira abararensis sp. nov. and Leptospira chreensis sp. nov., four new species isolated from water sources in Algeria.</title>
        <authorList>
            <person name="Amara Korba A."/>
            <person name="Kainiu M."/>
            <person name="Vincent A.T."/>
            <person name="Mariet J.-F."/>
            <person name="Veyrier F.J."/>
            <person name="Goarant C."/>
            <person name="Picardeau M."/>
        </authorList>
    </citation>
    <scope>NUCLEOTIDE SEQUENCE [LARGE SCALE GENOMIC DNA]</scope>
    <source>
        <strain evidence="3 4">201903070</strain>
    </source>
</reference>
<gene>
    <name evidence="3" type="ORF">JWG45_08630</name>
</gene>
<keyword evidence="1" id="KW-0732">Signal</keyword>
<dbReference type="Gene3D" id="3.30.1450.10">
    <property type="match status" value="1"/>
</dbReference>
<sequence>MFGSLIIGLIKPELVVRGNLEKTRKTVIKYFGTLTVILLILYGMTGGGRRNNSTSAAMGENGTITKENCQAVKNGMGKEEVTNLLGETQSQSENTLGGYGTTELWHFQDTSLTAAASGKIEACDVYFTNGKVSSTAWTKL</sequence>
<dbReference type="InterPro" id="IPR037873">
    <property type="entry name" value="BamE-like"/>
</dbReference>
<evidence type="ECO:0000313" key="3">
    <source>
        <dbReference type="EMBL" id="MBM9577216.1"/>
    </source>
</evidence>
<accession>A0ABS2UA33</accession>
<evidence type="ECO:0000313" key="4">
    <source>
        <dbReference type="Proteomes" id="UP000724686"/>
    </source>
</evidence>